<dbReference type="EMBL" id="JBHRSV010000001">
    <property type="protein sequence ID" value="MFC2924953.1"/>
    <property type="molecule type" value="Genomic_DNA"/>
</dbReference>
<dbReference type="Pfam" id="PF01266">
    <property type="entry name" value="DAO"/>
    <property type="match status" value="1"/>
</dbReference>
<gene>
    <name evidence="3" type="ORF">ACFOOR_02420</name>
</gene>
<evidence type="ECO:0000259" key="2">
    <source>
        <dbReference type="Pfam" id="PF01266"/>
    </source>
</evidence>
<reference evidence="4" key="1">
    <citation type="journal article" date="2019" name="Int. J. Syst. Evol. Microbiol.">
        <title>The Global Catalogue of Microorganisms (GCM) 10K type strain sequencing project: providing services to taxonomists for standard genome sequencing and annotation.</title>
        <authorList>
            <consortium name="The Broad Institute Genomics Platform"/>
            <consortium name="The Broad Institute Genome Sequencing Center for Infectious Disease"/>
            <person name="Wu L."/>
            <person name="Ma J."/>
        </authorList>
    </citation>
    <scope>NUCLEOTIDE SEQUENCE [LARGE SCALE GENOMIC DNA]</scope>
    <source>
        <strain evidence="4">KCTC 52487</strain>
    </source>
</reference>
<keyword evidence="4" id="KW-1185">Reference proteome</keyword>
<name>A0ABV6ZU64_9PROT</name>
<evidence type="ECO:0000313" key="4">
    <source>
        <dbReference type="Proteomes" id="UP001595379"/>
    </source>
</evidence>
<accession>A0ABV6ZU64</accession>
<evidence type="ECO:0000256" key="1">
    <source>
        <dbReference type="ARBA" id="ARBA00023002"/>
    </source>
</evidence>
<dbReference type="PANTHER" id="PTHR13847:SF289">
    <property type="entry name" value="GLYCINE OXIDASE"/>
    <property type="match status" value="1"/>
</dbReference>
<dbReference type="SUPFAM" id="SSF51905">
    <property type="entry name" value="FAD/NAD(P)-binding domain"/>
    <property type="match status" value="1"/>
</dbReference>
<dbReference type="InterPro" id="IPR006076">
    <property type="entry name" value="FAD-dep_OxRdtase"/>
</dbReference>
<comment type="caution">
    <text evidence="3">The sequence shown here is derived from an EMBL/GenBank/DDBJ whole genome shotgun (WGS) entry which is preliminary data.</text>
</comment>
<organism evidence="3 4">
    <name type="scientific">Hyphobacterium vulgare</name>
    <dbReference type="NCBI Taxonomy" id="1736751"/>
    <lineage>
        <taxon>Bacteria</taxon>
        <taxon>Pseudomonadati</taxon>
        <taxon>Pseudomonadota</taxon>
        <taxon>Alphaproteobacteria</taxon>
        <taxon>Maricaulales</taxon>
        <taxon>Maricaulaceae</taxon>
        <taxon>Hyphobacterium</taxon>
    </lineage>
</organism>
<dbReference type="EC" id="1.-.-.-" evidence="3"/>
<dbReference type="Proteomes" id="UP001595379">
    <property type="component" value="Unassembled WGS sequence"/>
</dbReference>
<evidence type="ECO:0000313" key="3">
    <source>
        <dbReference type="EMBL" id="MFC2924953.1"/>
    </source>
</evidence>
<dbReference type="SUPFAM" id="SSF54373">
    <property type="entry name" value="FAD-linked reductases, C-terminal domain"/>
    <property type="match status" value="1"/>
</dbReference>
<dbReference type="Gene3D" id="3.30.9.10">
    <property type="entry name" value="D-Amino Acid Oxidase, subunit A, domain 2"/>
    <property type="match status" value="1"/>
</dbReference>
<proteinExistence type="predicted"/>
<feature type="domain" description="FAD dependent oxidoreductase" evidence="2">
    <location>
        <begin position="10"/>
        <end position="353"/>
    </location>
</feature>
<dbReference type="GO" id="GO:0016491">
    <property type="term" value="F:oxidoreductase activity"/>
    <property type="evidence" value="ECO:0007669"/>
    <property type="project" value="UniProtKB-KW"/>
</dbReference>
<protein>
    <submittedName>
        <fullName evidence="3">NAD(P)/FAD-dependent oxidoreductase</fullName>
        <ecNumber evidence="3">1.-.-.-</ecNumber>
    </submittedName>
</protein>
<dbReference type="Gene3D" id="3.50.50.60">
    <property type="entry name" value="FAD/NAD(P)-binding domain"/>
    <property type="match status" value="1"/>
</dbReference>
<dbReference type="InterPro" id="IPR036188">
    <property type="entry name" value="FAD/NAD-bd_sf"/>
</dbReference>
<sequence length="378" mass="38410">MDSKRFSTPRVAIIGGGAIGLASAWALARAGASVTVLEVGPEAGQGALAASGGMLAQGFEGANEDAGRAFVALAARSLSLWDDWAERLIPHAASPLGYRRSGSLSPGFGARGEAWLDRLAANAALYEIPFERLDAASAREIQSGLGKGLTGGIRFPGDGEVDNRALGPALVNAIRAAGGAIRTDWPVTRIESHAGGVAVSGPAGQVEVDRVVLAAGWQSLTLSAFVPEARFLVPVKGQMLSVEPVAGLTGCIRAADAYLSAKPGRIVIGATSEVGASDDAIQPELTPILREAAETVLPALEHAKTAAVWTGVRPGTSDGLPILGQSACAGVVLALGAYRNGVLLAPAMAEVVRHLVMGGSEADPAFAPDRPLGALTRG</sequence>
<dbReference type="RefSeq" id="WP_343163837.1">
    <property type="nucleotide sequence ID" value="NZ_JBHRSV010000001.1"/>
</dbReference>
<keyword evidence="1 3" id="KW-0560">Oxidoreductase</keyword>
<dbReference type="PANTHER" id="PTHR13847">
    <property type="entry name" value="SARCOSINE DEHYDROGENASE-RELATED"/>
    <property type="match status" value="1"/>
</dbReference>